<dbReference type="Proteomes" id="UP000190135">
    <property type="component" value="Unassembled WGS sequence"/>
</dbReference>
<dbReference type="InterPro" id="IPR029016">
    <property type="entry name" value="GAF-like_dom_sf"/>
</dbReference>
<dbReference type="STRING" id="1365950.SAMN05428963_104148"/>
<dbReference type="Pfam" id="PF01243">
    <property type="entry name" value="PNPOx_N"/>
    <property type="match status" value="1"/>
</dbReference>
<proteinExistence type="predicted"/>
<dbReference type="EMBL" id="FUXL01000004">
    <property type="protein sequence ID" value="SJZ94781.1"/>
    <property type="molecule type" value="Genomic_DNA"/>
</dbReference>
<dbReference type="OrthoDB" id="329702at2"/>
<dbReference type="RefSeq" id="WP_078707685.1">
    <property type="nucleotide sequence ID" value="NZ_FUXL01000004.1"/>
</dbReference>
<dbReference type="SUPFAM" id="SSF50475">
    <property type="entry name" value="FMN-binding split barrel"/>
    <property type="match status" value="1"/>
</dbReference>
<evidence type="ECO:0000259" key="1">
    <source>
        <dbReference type="SMART" id="SM00065"/>
    </source>
</evidence>
<dbReference type="InterPro" id="IPR003018">
    <property type="entry name" value="GAF"/>
</dbReference>
<reference evidence="2 3" key="1">
    <citation type="submission" date="2017-02" db="EMBL/GenBank/DDBJ databases">
        <authorList>
            <person name="Peterson S.W."/>
        </authorList>
    </citation>
    <scope>NUCLEOTIDE SEQUENCE [LARGE SCALE GENOMIC DNA]</scope>
    <source>
        <strain evidence="2 3">USBA 369</strain>
    </source>
</reference>
<sequence length="442" mass="47024">MTPNLADLAGCFEGVIPSIVATVSADGTPNISYLSHVVMVDEEHIALSNQFFTKTASNLRANPLATLLLVDGRDGAQFRVGVRFVGASEDGPLFERVAAQLAASSAQVGMAGVMRLRSVDLFRVEDIVAYPSPSRSASSSSAYEPDLERVAAVVDAISGQSELTAVVDATLTAIETHFRIHSAMILLGPIGGVLTTVGSLGYERSGIGSEVTLGDGVIGMAAARCQTVKVSDMSRVRRYGAAVRALSTDEDRSRSIAVPSLPDAMSQIAVPMLVQGGVQGVLFAESRERMAFGARAETGLSIVARQAALAVTLAEALSREAAPAGQATVVAAPAATAFRVDHHAFDDSVFIDGSYVIKGVAGRLLVHMLDAYVSDGRTDFTNREIRLSRDLKLPEFKDNLETRLLLLQRRLDERSLPVRLLRQGRGQIRLVLDGAPVLRKLT</sequence>
<evidence type="ECO:0000313" key="2">
    <source>
        <dbReference type="EMBL" id="SJZ94781.1"/>
    </source>
</evidence>
<dbReference type="InterPro" id="IPR012349">
    <property type="entry name" value="Split_barrel_FMN-bd"/>
</dbReference>
<dbReference type="SUPFAM" id="SSF55781">
    <property type="entry name" value="GAF domain-like"/>
    <property type="match status" value="1"/>
</dbReference>
<accession>A0A1T4PU28</accession>
<dbReference type="PANTHER" id="PTHR40660:SF1">
    <property type="entry name" value="5'-PHOSPHATE OXIDASE PUTATIVE DOMAIN-CONTAINING PROTEIN-RELATED"/>
    <property type="match status" value="1"/>
</dbReference>
<evidence type="ECO:0000313" key="3">
    <source>
        <dbReference type="Proteomes" id="UP000190135"/>
    </source>
</evidence>
<dbReference type="Gene3D" id="3.30.450.40">
    <property type="match status" value="1"/>
</dbReference>
<dbReference type="InterPro" id="IPR011576">
    <property type="entry name" value="Pyridox_Oxase_N"/>
</dbReference>
<keyword evidence="3" id="KW-1185">Reference proteome</keyword>
<dbReference type="Pfam" id="PF01590">
    <property type="entry name" value="GAF"/>
    <property type="match status" value="1"/>
</dbReference>
<organism evidence="2 3">
    <name type="scientific">Consotaella salsifontis</name>
    <dbReference type="NCBI Taxonomy" id="1365950"/>
    <lineage>
        <taxon>Bacteria</taxon>
        <taxon>Pseudomonadati</taxon>
        <taxon>Pseudomonadota</taxon>
        <taxon>Alphaproteobacteria</taxon>
        <taxon>Hyphomicrobiales</taxon>
        <taxon>Aurantimonadaceae</taxon>
        <taxon>Consotaella</taxon>
    </lineage>
</organism>
<dbReference type="PANTHER" id="PTHR40660">
    <property type="entry name" value="5'-PHOSPHATE OXIDASE PUTATIVE DOMAIN-CONTAINING PROTEIN-RELATED"/>
    <property type="match status" value="1"/>
</dbReference>
<gene>
    <name evidence="2" type="ORF">SAMN05428963_104148</name>
</gene>
<dbReference type="SMART" id="SM00065">
    <property type="entry name" value="GAF"/>
    <property type="match status" value="1"/>
</dbReference>
<protein>
    <submittedName>
        <fullName evidence="2">GAF domain-containing protein</fullName>
    </submittedName>
</protein>
<feature type="domain" description="GAF" evidence="1">
    <location>
        <begin position="162"/>
        <end position="321"/>
    </location>
</feature>
<name>A0A1T4PU28_9HYPH</name>
<dbReference type="AlphaFoldDB" id="A0A1T4PU28"/>
<dbReference type="Gene3D" id="2.30.110.10">
    <property type="entry name" value="Electron Transport, Fmn-binding Protein, Chain A"/>
    <property type="match status" value="1"/>
</dbReference>